<evidence type="ECO:0000256" key="2">
    <source>
        <dbReference type="ARBA" id="ARBA00022862"/>
    </source>
</evidence>
<dbReference type="InParanoid" id="A2FEE9"/>
<dbReference type="GO" id="GO:0042744">
    <property type="term" value="P:hydrogen peroxide catabolic process"/>
    <property type="evidence" value="ECO:0000318"/>
    <property type="project" value="GO_Central"/>
</dbReference>
<keyword evidence="9" id="KW-1185">Reference proteome</keyword>
<dbReference type="VEuPathDB" id="TrichDB:TVAGG3_0568490"/>
<dbReference type="InterPro" id="IPR024706">
    <property type="entry name" value="Peroxiredoxin_AhpC-typ"/>
</dbReference>
<dbReference type="SUPFAM" id="SSF52833">
    <property type="entry name" value="Thioredoxin-like"/>
    <property type="match status" value="1"/>
</dbReference>
<dbReference type="eggNOG" id="KOG0852">
    <property type="taxonomic scope" value="Eukaryota"/>
</dbReference>
<dbReference type="FunCoup" id="A2FEE9">
    <property type="interactions" value="590"/>
</dbReference>
<dbReference type="PIRSF" id="PIRSF000239">
    <property type="entry name" value="AHPC"/>
    <property type="match status" value="1"/>
</dbReference>
<keyword evidence="4 5" id="KW-0676">Redox-active center</keyword>
<evidence type="ECO:0000313" key="9">
    <source>
        <dbReference type="Proteomes" id="UP000001542"/>
    </source>
</evidence>
<dbReference type="OrthoDB" id="10259030at2759"/>
<keyword evidence="3 5" id="KW-0560">Oxidoreductase</keyword>
<comment type="similarity">
    <text evidence="5">Belongs to the peroxiredoxin family.</text>
</comment>
<dbReference type="PANTHER" id="PTHR10681">
    <property type="entry name" value="THIOREDOXIN PEROXIDASE"/>
    <property type="match status" value="1"/>
</dbReference>
<evidence type="ECO:0000256" key="1">
    <source>
        <dbReference type="ARBA" id="ARBA00022559"/>
    </source>
</evidence>
<dbReference type="OMA" id="SKDINCE"/>
<dbReference type="AlphaFoldDB" id="A2FEE9"/>
<dbReference type="CDD" id="cd03015">
    <property type="entry name" value="PRX_Typ2cys"/>
    <property type="match status" value="1"/>
</dbReference>
<dbReference type="InterPro" id="IPR000866">
    <property type="entry name" value="AhpC/TSA"/>
</dbReference>
<name>A2FEE9_TRIV3</name>
<feature type="domain" description="Thioredoxin" evidence="7">
    <location>
        <begin position="1"/>
        <end position="159"/>
    </location>
</feature>
<dbReference type="RefSeq" id="XP_001309666.1">
    <property type="nucleotide sequence ID" value="XM_001309665.1"/>
</dbReference>
<sequence>MLVGQQAPDFELEGVLNGDFKKYKLADYKGKWLVLFSYPLDFTFVCPTEIIEFSNKLEEFKKLGAEVLGLSVDSVFTHLAWQNTPRKEGGLGEIHYPLLSDLTHAVSEAYGFYMKSEGHTLRGTVIIDPEGIVRHVQMNHPDVGRNVTEIIRLVKAYQFAAKHGEVCPATWQQDGDATIKPSPKESLEYFHKVN</sequence>
<evidence type="ECO:0000256" key="5">
    <source>
        <dbReference type="PIRNR" id="PIRNR000239"/>
    </source>
</evidence>
<comment type="function">
    <text evidence="5">Thiol-specific peroxidase that catalyzes the reduction of hydrogen peroxide and organic hydroperoxides to water and alcohols, respectively.</text>
</comment>
<dbReference type="STRING" id="5722.A2FEE9"/>
<dbReference type="Pfam" id="PF10417">
    <property type="entry name" value="1-cysPrx_C"/>
    <property type="match status" value="1"/>
</dbReference>
<dbReference type="InterPro" id="IPR050217">
    <property type="entry name" value="Peroxiredoxin"/>
</dbReference>
<keyword evidence="1 5" id="KW-0575">Peroxidase</keyword>
<accession>A2FEE9</accession>
<proteinExistence type="inferred from homology"/>
<dbReference type="Gene3D" id="3.40.30.10">
    <property type="entry name" value="Glutaredoxin"/>
    <property type="match status" value="1"/>
</dbReference>
<dbReference type="Proteomes" id="UP000001542">
    <property type="component" value="Unassembled WGS sequence"/>
</dbReference>
<dbReference type="PROSITE" id="PS51352">
    <property type="entry name" value="THIOREDOXIN_2"/>
    <property type="match status" value="1"/>
</dbReference>
<dbReference type="InterPro" id="IPR036249">
    <property type="entry name" value="Thioredoxin-like_sf"/>
</dbReference>
<dbReference type="FunFam" id="3.40.30.10:FF:000432">
    <property type="entry name" value="Tryparedoxin peroxidase, putative"/>
    <property type="match status" value="1"/>
</dbReference>
<dbReference type="InterPro" id="IPR013766">
    <property type="entry name" value="Thioredoxin_domain"/>
</dbReference>
<keyword evidence="2 5" id="KW-0049">Antioxidant</keyword>
<dbReference type="GO" id="GO:0045454">
    <property type="term" value="P:cell redox homeostasis"/>
    <property type="evidence" value="ECO:0000318"/>
    <property type="project" value="GO_Central"/>
</dbReference>
<organism evidence="8 9">
    <name type="scientific">Trichomonas vaginalis (strain ATCC PRA-98 / G3)</name>
    <dbReference type="NCBI Taxonomy" id="412133"/>
    <lineage>
        <taxon>Eukaryota</taxon>
        <taxon>Metamonada</taxon>
        <taxon>Parabasalia</taxon>
        <taxon>Trichomonadida</taxon>
        <taxon>Trichomonadidae</taxon>
        <taxon>Trichomonas</taxon>
    </lineage>
</organism>
<evidence type="ECO:0000259" key="7">
    <source>
        <dbReference type="PROSITE" id="PS51352"/>
    </source>
</evidence>
<dbReference type="PANTHER" id="PTHR10681:SF171">
    <property type="entry name" value="PEROXIREDOXIN 4"/>
    <property type="match status" value="1"/>
</dbReference>
<dbReference type="InterPro" id="IPR019479">
    <property type="entry name" value="Peroxiredoxin_C"/>
</dbReference>
<reference evidence="8" key="1">
    <citation type="submission" date="2006-10" db="EMBL/GenBank/DDBJ databases">
        <authorList>
            <person name="Amadeo P."/>
            <person name="Zhao Q."/>
            <person name="Wortman J."/>
            <person name="Fraser-Liggett C."/>
            <person name="Carlton J."/>
        </authorList>
    </citation>
    <scope>NUCLEOTIDE SEQUENCE</scope>
    <source>
        <strain evidence="8">G3</strain>
    </source>
</reference>
<evidence type="ECO:0000313" key="8">
    <source>
        <dbReference type="EMBL" id="EAX96736.1"/>
    </source>
</evidence>
<dbReference type="EMBL" id="DS113746">
    <property type="protein sequence ID" value="EAX96736.1"/>
    <property type="molecule type" value="Genomic_DNA"/>
</dbReference>
<protein>
    <submittedName>
        <fullName evidence="8">Tryparedoxin peroxidase, putative</fullName>
    </submittedName>
</protein>
<evidence type="ECO:0000256" key="6">
    <source>
        <dbReference type="PIRSR" id="PIRSR000239-1"/>
    </source>
</evidence>
<dbReference type="GO" id="GO:0006979">
    <property type="term" value="P:response to oxidative stress"/>
    <property type="evidence" value="ECO:0000318"/>
    <property type="project" value="GO_Central"/>
</dbReference>
<feature type="active site" description="Cysteine sulfenic acid (-SOH) intermediate; for peroxidase activity" evidence="6">
    <location>
        <position position="46"/>
    </location>
</feature>
<dbReference type="VEuPathDB" id="TrichDB:TVAG_075420"/>
<dbReference type="SMR" id="A2FEE9"/>
<gene>
    <name evidence="8" type="ORF">TVAG_075420</name>
</gene>
<dbReference type="GO" id="GO:0008379">
    <property type="term" value="F:thioredoxin peroxidase activity"/>
    <property type="evidence" value="ECO:0000318"/>
    <property type="project" value="GO_Central"/>
</dbReference>
<evidence type="ECO:0000256" key="4">
    <source>
        <dbReference type="ARBA" id="ARBA00023284"/>
    </source>
</evidence>
<evidence type="ECO:0000256" key="3">
    <source>
        <dbReference type="ARBA" id="ARBA00023002"/>
    </source>
</evidence>
<dbReference type="GO" id="GO:0005829">
    <property type="term" value="C:cytosol"/>
    <property type="evidence" value="ECO:0000318"/>
    <property type="project" value="GO_Central"/>
</dbReference>
<reference evidence="8" key="2">
    <citation type="journal article" date="2007" name="Science">
        <title>Draft genome sequence of the sexually transmitted pathogen Trichomonas vaginalis.</title>
        <authorList>
            <person name="Carlton J.M."/>
            <person name="Hirt R.P."/>
            <person name="Silva J.C."/>
            <person name="Delcher A.L."/>
            <person name="Schatz M."/>
            <person name="Zhao Q."/>
            <person name="Wortman J.R."/>
            <person name="Bidwell S.L."/>
            <person name="Alsmark U.C.M."/>
            <person name="Besteiro S."/>
            <person name="Sicheritz-Ponten T."/>
            <person name="Noel C.J."/>
            <person name="Dacks J.B."/>
            <person name="Foster P.G."/>
            <person name="Simillion C."/>
            <person name="Van de Peer Y."/>
            <person name="Miranda-Saavedra D."/>
            <person name="Barton G.J."/>
            <person name="Westrop G.D."/>
            <person name="Mueller S."/>
            <person name="Dessi D."/>
            <person name="Fiori P.L."/>
            <person name="Ren Q."/>
            <person name="Paulsen I."/>
            <person name="Zhang H."/>
            <person name="Bastida-Corcuera F.D."/>
            <person name="Simoes-Barbosa A."/>
            <person name="Brown M.T."/>
            <person name="Hayes R.D."/>
            <person name="Mukherjee M."/>
            <person name="Okumura C.Y."/>
            <person name="Schneider R."/>
            <person name="Smith A.J."/>
            <person name="Vanacova S."/>
            <person name="Villalvazo M."/>
            <person name="Haas B.J."/>
            <person name="Pertea M."/>
            <person name="Feldblyum T.V."/>
            <person name="Utterback T.R."/>
            <person name="Shu C.L."/>
            <person name="Osoegawa K."/>
            <person name="de Jong P.J."/>
            <person name="Hrdy I."/>
            <person name="Horvathova L."/>
            <person name="Zubacova Z."/>
            <person name="Dolezal P."/>
            <person name="Malik S.B."/>
            <person name="Logsdon J.M. Jr."/>
            <person name="Henze K."/>
            <person name="Gupta A."/>
            <person name="Wang C.C."/>
            <person name="Dunne R.L."/>
            <person name="Upcroft J.A."/>
            <person name="Upcroft P."/>
            <person name="White O."/>
            <person name="Salzberg S.L."/>
            <person name="Tang P."/>
            <person name="Chiu C.-H."/>
            <person name="Lee Y.-S."/>
            <person name="Embley T.M."/>
            <person name="Coombs G.H."/>
            <person name="Mottram J.C."/>
            <person name="Tachezy J."/>
            <person name="Fraser-Liggett C.M."/>
            <person name="Johnson P.J."/>
        </authorList>
    </citation>
    <scope>NUCLEOTIDE SEQUENCE [LARGE SCALE GENOMIC DNA]</scope>
    <source>
        <strain evidence="8">G3</strain>
    </source>
</reference>
<dbReference type="KEGG" id="tva:4754510"/>
<dbReference type="Pfam" id="PF00578">
    <property type="entry name" value="AhpC-TSA"/>
    <property type="match status" value="1"/>
</dbReference>